<organism evidence="2 3">
    <name type="scientific">Thermothelomyces thermophilus (strain ATCC 42464 / BCRC 31852 / DSM 1799)</name>
    <name type="common">Sporotrichum thermophile</name>
    <dbReference type="NCBI Taxonomy" id="573729"/>
    <lineage>
        <taxon>Eukaryota</taxon>
        <taxon>Fungi</taxon>
        <taxon>Dikarya</taxon>
        <taxon>Ascomycota</taxon>
        <taxon>Pezizomycotina</taxon>
        <taxon>Sordariomycetes</taxon>
        <taxon>Sordariomycetidae</taxon>
        <taxon>Sordariales</taxon>
        <taxon>Chaetomiaceae</taxon>
        <taxon>Thermothelomyces</taxon>
    </lineage>
</organism>
<evidence type="ECO:0000313" key="3">
    <source>
        <dbReference type="Proteomes" id="UP000007322"/>
    </source>
</evidence>
<evidence type="ECO:0000256" key="1">
    <source>
        <dbReference type="SAM" id="MobiDB-lite"/>
    </source>
</evidence>
<dbReference type="VEuPathDB" id="FungiDB:MYCTH_2123303"/>
<dbReference type="EMBL" id="CP003002">
    <property type="protein sequence ID" value="AEO54414.1"/>
    <property type="molecule type" value="Genomic_DNA"/>
</dbReference>
<dbReference type="eggNOG" id="ENOG502RS6K">
    <property type="taxonomic scope" value="Eukaryota"/>
</dbReference>
<proteinExistence type="predicted"/>
<dbReference type="InParanoid" id="G2Q3R1"/>
<dbReference type="AlphaFoldDB" id="G2Q3R1"/>
<feature type="region of interest" description="Disordered" evidence="1">
    <location>
        <begin position="135"/>
        <end position="178"/>
    </location>
</feature>
<feature type="compositionally biased region" description="Basic and acidic residues" evidence="1">
    <location>
        <begin position="277"/>
        <end position="286"/>
    </location>
</feature>
<feature type="compositionally biased region" description="Basic and acidic residues" evidence="1">
    <location>
        <begin position="142"/>
        <end position="152"/>
    </location>
</feature>
<dbReference type="HOGENOM" id="CLU_790320_0_0_1"/>
<feature type="compositionally biased region" description="Polar residues" evidence="1">
    <location>
        <begin position="160"/>
        <end position="176"/>
    </location>
</feature>
<name>G2Q3R1_THET4</name>
<gene>
    <name evidence="2" type="ORF">MYCTH_2123303</name>
</gene>
<dbReference type="KEGG" id="mtm:MYCTH_2123303"/>
<reference evidence="2 3" key="1">
    <citation type="journal article" date="2011" name="Nat. Biotechnol.">
        <title>Comparative genomic analysis of the thermophilic biomass-degrading fungi Myceliophthora thermophila and Thielavia terrestris.</title>
        <authorList>
            <person name="Berka R.M."/>
            <person name="Grigoriev I.V."/>
            <person name="Otillar R."/>
            <person name="Salamov A."/>
            <person name="Grimwood J."/>
            <person name="Reid I."/>
            <person name="Ishmael N."/>
            <person name="John T."/>
            <person name="Darmond C."/>
            <person name="Moisan M.-C."/>
            <person name="Henrissat B."/>
            <person name="Coutinho P.M."/>
            <person name="Lombard V."/>
            <person name="Natvig D.O."/>
            <person name="Lindquist E."/>
            <person name="Schmutz J."/>
            <person name="Lucas S."/>
            <person name="Harris P."/>
            <person name="Powlowski J."/>
            <person name="Bellemare A."/>
            <person name="Taylor D."/>
            <person name="Butler G."/>
            <person name="de Vries R.P."/>
            <person name="Allijn I.E."/>
            <person name="van den Brink J."/>
            <person name="Ushinsky S."/>
            <person name="Storms R."/>
            <person name="Powell A.J."/>
            <person name="Paulsen I.T."/>
            <person name="Elbourne L.D.H."/>
            <person name="Baker S.E."/>
            <person name="Magnuson J."/>
            <person name="LaBoissiere S."/>
            <person name="Clutterbuck A.J."/>
            <person name="Martinez D."/>
            <person name="Wogulis M."/>
            <person name="de Leon A.L."/>
            <person name="Rey M.W."/>
            <person name="Tsang A."/>
        </authorList>
    </citation>
    <scope>NUCLEOTIDE SEQUENCE [LARGE SCALE GENOMIC DNA]</scope>
    <source>
        <strain evidence="3">ATCC 42464 / BCRC 31852 / DSM 1799</strain>
    </source>
</reference>
<protein>
    <submittedName>
        <fullName evidence="2">Uncharacterized protein</fullName>
    </submittedName>
</protein>
<keyword evidence="3" id="KW-1185">Reference proteome</keyword>
<feature type="region of interest" description="Disordered" evidence="1">
    <location>
        <begin position="307"/>
        <end position="328"/>
    </location>
</feature>
<dbReference type="Proteomes" id="UP000007322">
    <property type="component" value="Chromosome 1"/>
</dbReference>
<evidence type="ECO:0000313" key="2">
    <source>
        <dbReference type="EMBL" id="AEO54414.1"/>
    </source>
</evidence>
<dbReference type="RefSeq" id="XP_003659659.1">
    <property type="nucleotide sequence ID" value="XM_003659611.1"/>
</dbReference>
<dbReference type="OrthoDB" id="194358at2759"/>
<feature type="compositionally biased region" description="Low complexity" evidence="1">
    <location>
        <begin position="248"/>
        <end position="268"/>
    </location>
</feature>
<feature type="region of interest" description="Disordered" evidence="1">
    <location>
        <begin position="1"/>
        <end position="29"/>
    </location>
</feature>
<accession>G2Q3R1</accession>
<sequence length="351" mass="38915">MHRSNESRTSGPRVAPGSRVSPRRRGRPAVDWTWSRKRRLLRLYLCTPEAELPLKKILEILATGPFRPKPRHTQCLLKDMLSKSYRQKRPKSRATMNERLAFLRSVRDGRLPMHAHTAPPGEVPQECAVILLDARPGRPKSKPQERHVRGESEPEVLTCSPLQLQQPPDSETNSSFGPLEISEEPKWLLGGESTDAETLPPVLFRNPWSSLEEARYEKAERLGERCPSRTSSFLADVASLLSGLSIQSSLSRSPSCSSRRSTRSVSSRAEGLSGSKGEQEGPEERPAAALSAAKYLACSADLHVSADADETMHSPSTARDAYELGSSSPHTLENQELVRFCCAARFAMRAK</sequence>
<dbReference type="GeneID" id="11513386"/>
<feature type="region of interest" description="Disordered" evidence="1">
    <location>
        <begin position="248"/>
        <end position="286"/>
    </location>
</feature>